<dbReference type="Proteomes" id="UP001317822">
    <property type="component" value="Chromosome"/>
</dbReference>
<dbReference type="RefSeq" id="WP_281780460.1">
    <property type="nucleotide sequence ID" value="NZ_AP027041.1"/>
</dbReference>
<gene>
    <name evidence="1" type="ORF">LA521A_01120</name>
</gene>
<dbReference type="EMBL" id="AP027041">
    <property type="protein sequence ID" value="BDU14911.1"/>
    <property type="molecule type" value="Genomic_DNA"/>
</dbReference>
<accession>A0ABN6UEX6</accession>
<evidence type="ECO:0008006" key="3">
    <source>
        <dbReference type="Google" id="ProtNLM"/>
    </source>
</evidence>
<organism evidence="1 2">
    <name type="scientific">Lysobacter auxotrophicus</name>
    <dbReference type="NCBI Taxonomy" id="2992573"/>
    <lineage>
        <taxon>Bacteria</taxon>
        <taxon>Pseudomonadati</taxon>
        <taxon>Pseudomonadota</taxon>
        <taxon>Gammaproteobacteria</taxon>
        <taxon>Lysobacterales</taxon>
        <taxon>Lysobacteraceae</taxon>
        <taxon>Lysobacter</taxon>
    </lineage>
</organism>
<keyword evidence="2" id="KW-1185">Reference proteome</keyword>
<name>A0ABN6UEX6_9GAMM</name>
<dbReference type="PROSITE" id="PS51257">
    <property type="entry name" value="PROKAR_LIPOPROTEIN"/>
    <property type="match status" value="1"/>
</dbReference>
<evidence type="ECO:0000313" key="1">
    <source>
        <dbReference type="EMBL" id="BDU14911.1"/>
    </source>
</evidence>
<evidence type="ECO:0000313" key="2">
    <source>
        <dbReference type="Proteomes" id="UP001317822"/>
    </source>
</evidence>
<reference evidence="1 2" key="1">
    <citation type="journal article" date="2023" name="Int. J. Syst. Evol. Microbiol.">
        <title>Physiological and genomic analyses of cobalamin (vitamin B12)-auxotrophy of Lysobacter auxotrophicus sp. nov., a methionine-auxotrophic chitinolytic bacterium isolated from chitin-treated soil.</title>
        <authorList>
            <person name="Saito A."/>
            <person name="Dohra H."/>
            <person name="Hamada M."/>
            <person name="Moriuchi R."/>
            <person name="Kotsuchibashi Y."/>
            <person name="Mori K."/>
        </authorList>
    </citation>
    <scope>NUCLEOTIDE SEQUENCE [LARGE SCALE GENOMIC DNA]</scope>
    <source>
        <strain evidence="1 2">5-21a</strain>
    </source>
</reference>
<proteinExistence type="predicted"/>
<protein>
    <recommendedName>
        <fullName evidence="3">Lipoprotein</fullName>
    </recommendedName>
</protein>
<sequence length="280" mass="30062">MSAFRALPVVFAFAIATGGCTWNTKEKPVDVAADLPSVTFVIAAVQRAIDQTAVDPNWQGDSTFKQVKDNCDKDEALAKNTCVALKTNAVKECRRDKSGAADAICTDRLVTAAAKCEKASQTENCKYVEQMKPPAINNAMLQFTAARSAEVSGGASLKLISAELSRKLGRGSSYEIVLAPMPKPPGMRLMDTAEQPYDLQELTNAILSALSTAYPTCDPSTPCASLLGLKSAKYTFEITYEKKTSGGFEWSISPIKITEGKFGVSKESKLGNIITLELGR</sequence>